<feature type="region of interest" description="Disordered" evidence="2">
    <location>
        <begin position="212"/>
        <end position="250"/>
    </location>
</feature>
<name>A0AA37BCN5_9ACTN</name>
<evidence type="ECO:0000256" key="1">
    <source>
        <dbReference type="ARBA" id="ARBA00010457"/>
    </source>
</evidence>
<gene>
    <name evidence="5" type="ORF">GCM10010126_08700</name>
</gene>
<dbReference type="SUPFAM" id="SSF49329">
    <property type="entry name" value="Cu,Zn superoxide dismutase-like"/>
    <property type="match status" value="1"/>
</dbReference>
<sequence>MHRTPHRTPHLLLAAVLGAGALAAGGASAEASPEPPDLPDLPVPTGPTGRDPAPDDTVDGPPGPTGTAEQGSPDPTGTASPGAGGASGRADVKDADGRSVGTFSVEEEDGRSVVTVTVKGLPDGFHGFHLHGKGVCSAESTDPVTGGPFSSAGTHLSLEEASHPDHTGDMPDLLVGRDGTGAASFVTDRFQVRQLFDGDGTAVIIHAQPDNQANIPDRYSHPEATASPGADAGAMTKGPDAVTRRGGDSGQHIACGVLTER</sequence>
<evidence type="ECO:0000313" key="5">
    <source>
        <dbReference type="EMBL" id="GGK51457.1"/>
    </source>
</evidence>
<dbReference type="AlphaFoldDB" id="A0AA37BCN5"/>
<dbReference type="InterPro" id="IPR001424">
    <property type="entry name" value="SOD_Cu_Zn_dom"/>
</dbReference>
<keyword evidence="3" id="KW-0732">Signal</keyword>
<dbReference type="Pfam" id="PF00080">
    <property type="entry name" value="Sod_Cu"/>
    <property type="match status" value="1"/>
</dbReference>
<organism evidence="5 6">
    <name type="scientific">Planomonospora parontospora</name>
    <dbReference type="NCBI Taxonomy" id="58119"/>
    <lineage>
        <taxon>Bacteria</taxon>
        <taxon>Bacillati</taxon>
        <taxon>Actinomycetota</taxon>
        <taxon>Actinomycetes</taxon>
        <taxon>Streptosporangiales</taxon>
        <taxon>Streptosporangiaceae</taxon>
        <taxon>Planomonospora</taxon>
    </lineage>
</organism>
<feature type="domain" description="Superoxide dismutase copper/zinc binding" evidence="4">
    <location>
        <begin position="101"/>
        <end position="257"/>
    </location>
</feature>
<dbReference type="InterPro" id="IPR024134">
    <property type="entry name" value="SOD_Cu/Zn_/chaperone"/>
</dbReference>
<evidence type="ECO:0000256" key="3">
    <source>
        <dbReference type="SAM" id="SignalP"/>
    </source>
</evidence>
<dbReference type="GO" id="GO:0005507">
    <property type="term" value="F:copper ion binding"/>
    <property type="evidence" value="ECO:0007669"/>
    <property type="project" value="InterPro"/>
</dbReference>
<evidence type="ECO:0000259" key="4">
    <source>
        <dbReference type="Pfam" id="PF00080"/>
    </source>
</evidence>
<dbReference type="EMBL" id="BMQD01000002">
    <property type="protein sequence ID" value="GGK51457.1"/>
    <property type="molecule type" value="Genomic_DNA"/>
</dbReference>
<dbReference type="InterPro" id="IPR036423">
    <property type="entry name" value="SOD-like_Cu/Zn_dom_sf"/>
</dbReference>
<dbReference type="GO" id="GO:0006801">
    <property type="term" value="P:superoxide metabolic process"/>
    <property type="evidence" value="ECO:0007669"/>
    <property type="project" value="InterPro"/>
</dbReference>
<proteinExistence type="inferred from homology"/>
<dbReference type="RefSeq" id="WP_191893581.1">
    <property type="nucleotide sequence ID" value="NZ_BMQD01000002.1"/>
</dbReference>
<feature type="compositionally biased region" description="Low complexity" evidence="2">
    <location>
        <begin position="23"/>
        <end position="32"/>
    </location>
</feature>
<accession>A0AA37BCN5</accession>
<feature type="chain" id="PRO_5041349474" evidence="3">
    <location>
        <begin position="30"/>
        <end position="261"/>
    </location>
</feature>
<protein>
    <submittedName>
        <fullName evidence="5">Superoxide dismutase [Cu-Zn]</fullName>
    </submittedName>
</protein>
<dbReference type="Gene3D" id="2.60.40.200">
    <property type="entry name" value="Superoxide dismutase, copper/zinc binding domain"/>
    <property type="match status" value="1"/>
</dbReference>
<feature type="signal peptide" evidence="3">
    <location>
        <begin position="1"/>
        <end position="29"/>
    </location>
</feature>
<reference evidence="5" key="1">
    <citation type="journal article" date="2014" name="Int. J. Syst. Evol. Microbiol.">
        <title>Complete genome sequence of Corynebacterium casei LMG S-19264T (=DSM 44701T), isolated from a smear-ripened cheese.</title>
        <authorList>
            <consortium name="US DOE Joint Genome Institute (JGI-PGF)"/>
            <person name="Walter F."/>
            <person name="Albersmeier A."/>
            <person name="Kalinowski J."/>
            <person name="Ruckert C."/>
        </authorList>
    </citation>
    <scope>NUCLEOTIDE SEQUENCE</scope>
    <source>
        <strain evidence="5">JCM 3093</strain>
    </source>
</reference>
<evidence type="ECO:0000313" key="6">
    <source>
        <dbReference type="Proteomes" id="UP000627984"/>
    </source>
</evidence>
<dbReference type="PANTHER" id="PTHR10003">
    <property type="entry name" value="SUPEROXIDE DISMUTASE CU-ZN -RELATED"/>
    <property type="match status" value="1"/>
</dbReference>
<dbReference type="Proteomes" id="UP000627984">
    <property type="component" value="Unassembled WGS sequence"/>
</dbReference>
<comment type="caution">
    <text evidence="5">The sequence shown here is derived from an EMBL/GenBank/DDBJ whole genome shotgun (WGS) entry which is preliminary data.</text>
</comment>
<evidence type="ECO:0000256" key="2">
    <source>
        <dbReference type="SAM" id="MobiDB-lite"/>
    </source>
</evidence>
<feature type="compositionally biased region" description="Pro residues" evidence="2">
    <location>
        <begin position="33"/>
        <end position="45"/>
    </location>
</feature>
<reference evidence="5" key="2">
    <citation type="submission" date="2022-09" db="EMBL/GenBank/DDBJ databases">
        <authorList>
            <person name="Sun Q."/>
            <person name="Ohkuma M."/>
        </authorList>
    </citation>
    <scope>NUCLEOTIDE SEQUENCE</scope>
    <source>
        <strain evidence="5">JCM 3093</strain>
    </source>
</reference>
<comment type="similarity">
    <text evidence="1">Belongs to the Cu-Zn superoxide dismutase family.</text>
</comment>
<feature type="region of interest" description="Disordered" evidence="2">
    <location>
        <begin position="23"/>
        <end position="97"/>
    </location>
</feature>